<gene>
    <name evidence="2" type="ORF">NCTC11862_01159</name>
</gene>
<reference evidence="2 3" key="1">
    <citation type="submission" date="2018-06" db="EMBL/GenBank/DDBJ databases">
        <authorList>
            <consortium name="Pathogen Informatics"/>
            <person name="Doyle S."/>
        </authorList>
    </citation>
    <scope>NUCLEOTIDE SEQUENCE [LARGE SCALE GENOMIC DNA]</scope>
    <source>
        <strain evidence="2 3">NCTC11862</strain>
    </source>
</reference>
<feature type="compositionally biased region" description="Low complexity" evidence="1">
    <location>
        <begin position="45"/>
        <end position="61"/>
    </location>
</feature>
<proteinExistence type="predicted"/>
<organism evidence="2 3">
    <name type="scientific">Corynebacterium pilosum</name>
    <dbReference type="NCBI Taxonomy" id="35756"/>
    <lineage>
        <taxon>Bacteria</taxon>
        <taxon>Bacillati</taxon>
        <taxon>Actinomycetota</taxon>
        <taxon>Actinomycetes</taxon>
        <taxon>Mycobacteriales</taxon>
        <taxon>Corynebacteriaceae</taxon>
        <taxon>Corynebacterium</taxon>
    </lineage>
</organism>
<evidence type="ECO:0000313" key="3">
    <source>
        <dbReference type="Proteomes" id="UP000254467"/>
    </source>
</evidence>
<dbReference type="STRING" id="35756.GCA_001044155_01116"/>
<dbReference type="PROSITE" id="PS51257">
    <property type="entry name" value="PROKAR_LIPOPROTEIN"/>
    <property type="match status" value="1"/>
</dbReference>
<feature type="region of interest" description="Disordered" evidence="1">
    <location>
        <begin position="73"/>
        <end position="103"/>
    </location>
</feature>
<accession>A0A376CLS5</accession>
<evidence type="ECO:0000313" key="2">
    <source>
        <dbReference type="EMBL" id="STC69374.1"/>
    </source>
</evidence>
<protein>
    <submittedName>
        <fullName evidence="2">Uncharacterized protein</fullName>
    </submittedName>
</protein>
<dbReference type="AlphaFoldDB" id="A0A376CLS5"/>
<feature type="compositionally biased region" description="Low complexity" evidence="1">
    <location>
        <begin position="85"/>
        <end position="100"/>
    </location>
</feature>
<evidence type="ECO:0000256" key="1">
    <source>
        <dbReference type="SAM" id="MobiDB-lite"/>
    </source>
</evidence>
<feature type="region of interest" description="Disordered" evidence="1">
    <location>
        <begin position="36"/>
        <end position="61"/>
    </location>
</feature>
<dbReference type="Proteomes" id="UP000254467">
    <property type="component" value="Unassembled WGS sequence"/>
</dbReference>
<dbReference type="EMBL" id="UFXQ01000001">
    <property type="protein sequence ID" value="STC69374.1"/>
    <property type="molecule type" value="Genomic_DNA"/>
</dbReference>
<name>A0A376CLS5_9CORY</name>
<keyword evidence="3" id="KW-1185">Reference proteome</keyword>
<sequence length="145" mass="15258">MMATTPKLTILSGISGIASIGLALTLGGCAIDQPEVSSASINPSVTVTETEPGPTTTLDQTVTETETITKYVHADTTVDTPGPLPGATSAPSPTSPAPEGFVWEEVGPHDSEQACTREQRESRDQTSACFEQEEGWFFHALIPEP</sequence>